<dbReference type="CDD" id="cd06661">
    <property type="entry name" value="GGCT_like"/>
    <property type="match status" value="1"/>
</dbReference>
<evidence type="ECO:0000313" key="6">
    <source>
        <dbReference type="EMBL" id="KAF6805855.1"/>
    </source>
</evidence>
<evidence type="ECO:0000256" key="2">
    <source>
        <dbReference type="ARBA" id="ARBA00023239"/>
    </source>
</evidence>
<dbReference type="EMBL" id="WIGN01000172">
    <property type="protein sequence ID" value="KAF6805855.1"/>
    <property type="molecule type" value="Genomic_DNA"/>
</dbReference>
<protein>
    <recommendedName>
        <fullName evidence="1">gamma-glutamylcyclotransferase</fullName>
        <ecNumber evidence="1">4.3.2.9</ecNumber>
    </recommendedName>
</protein>
<proteinExistence type="predicted"/>
<accession>A0A8H6J3G9</accession>
<evidence type="ECO:0000313" key="7">
    <source>
        <dbReference type="Proteomes" id="UP000652219"/>
    </source>
</evidence>
<feature type="binding site" evidence="4">
    <location>
        <position position="134"/>
    </location>
    <ligand>
        <name>substrate</name>
    </ligand>
</feature>
<gene>
    <name evidence="6" type="ORF">CSOJ01_09211</name>
</gene>
<dbReference type="InterPro" id="IPR009288">
    <property type="entry name" value="AIG2-like_dom"/>
</dbReference>
<comment type="caution">
    <text evidence="6">The sequence shown here is derived from an EMBL/GenBank/DDBJ whole genome shotgun (WGS) entry which is preliminary data.</text>
</comment>
<evidence type="ECO:0000256" key="1">
    <source>
        <dbReference type="ARBA" id="ARBA00012346"/>
    </source>
</evidence>
<sequence length="185" mass="19901">MSSSAQPRYYFAYGSNLSPTQMALRCPSSEPVGLAHLPHYAFIINSRRYANVVPAPDSGAAAPGVYGVLYDLHPDDETVLDRCEGVPVAYQKEIIPVTVATTTGSSSLTEQSTIQALIYIDHARQDGSTPWPEYIDRMNRGVDEATARFGLPAGYVDEVIRKWIPAPGTPDGGAEGAGAIEDPFL</sequence>
<evidence type="ECO:0000256" key="3">
    <source>
        <dbReference type="PIRSR" id="PIRSR617939-1"/>
    </source>
</evidence>
<dbReference type="Pfam" id="PF06094">
    <property type="entry name" value="GGACT"/>
    <property type="match status" value="1"/>
</dbReference>
<feature type="domain" description="Gamma-glutamylcyclotransferase AIG2-like" evidence="5">
    <location>
        <begin position="10"/>
        <end position="123"/>
    </location>
</feature>
<dbReference type="AlphaFoldDB" id="A0A8H6J3G9"/>
<organism evidence="6 7">
    <name type="scientific">Colletotrichum sojae</name>
    <dbReference type="NCBI Taxonomy" id="2175907"/>
    <lineage>
        <taxon>Eukaryota</taxon>
        <taxon>Fungi</taxon>
        <taxon>Dikarya</taxon>
        <taxon>Ascomycota</taxon>
        <taxon>Pezizomycotina</taxon>
        <taxon>Sordariomycetes</taxon>
        <taxon>Hypocreomycetidae</taxon>
        <taxon>Glomerellales</taxon>
        <taxon>Glomerellaceae</taxon>
        <taxon>Colletotrichum</taxon>
        <taxon>Colletotrichum orchidearum species complex</taxon>
    </lineage>
</organism>
<dbReference type="InterPro" id="IPR017939">
    <property type="entry name" value="G-Glutamylcylcotransferase"/>
</dbReference>
<dbReference type="Proteomes" id="UP000652219">
    <property type="component" value="Unassembled WGS sequence"/>
</dbReference>
<dbReference type="PANTHER" id="PTHR12935:SF0">
    <property type="entry name" value="GAMMA-GLUTAMYLCYCLOTRANSFERASE"/>
    <property type="match status" value="1"/>
</dbReference>
<feature type="binding site" evidence="4">
    <location>
        <begin position="10"/>
        <end position="15"/>
    </location>
    <ligand>
        <name>substrate</name>
    </ligand>
</feature>
<dbReference type="InterPro" id="IPR036568">
    <property type="entry name" value="GGCT-like_sf"/>
</dbReference>
<evidence type="ECO:0000256" key="4">
    <source>
        <dbReference type="PIRSR" id="PIRSR617939-2"/>
    </source>
</evidence>
<reference evidence="6 7" key="1">
    <citation type="journal article" date="2020" name="Phytopathology">
        <title>Genome Sequence Resources of Colletotrichum truncatum, C. plurivorum, C. musicola, and C. sojae: Four Species Pathogenic to Soybean (Glycine max).</title>
        <authorList>
            <person name="Rogerio F."/>
            <person name="Boufleur T.R."/>
            <person name="Ciampi-Guillardi M."/>
            <person name="Sukno S.A."/>
            <person name="Thon M.R."/>
            <person name="Massola Junior N.S."/>
            <person name="Baroncelli R."/>
        </authorList>
    </citation>
    <scope>NUCLEOTIDE SEQUENCE [LARGE SCALE GENOMIC DNA]</scope>
    <source>
        <strain evidence="6 7">LFN0009</strain>
    </source>
</reference>
<dbReference type="EC" id="4.3.2.9" evidence="1"/>
<name>A0A8H6J3G9_9PEZI</name>
<dbReference type="SUPFAM" id="SSF110857">
    <property type="entry name" value="Gamma-glutamyl cyclotransferase-like"/>
    <property type="match status" value="1"/>
</dbReference>
<dbReference type="Gene3D" id="3.10.490.10">
    <property type="entry name" value="Gamma-glutamyl cyclotransferase-like"/>
    <property type="match status" value="1"/>
</dbReference>
<dbReference type="InterPro" id="IPR013024">
    <property type="entry name" value="GGCT-like"/>
</dbReference>
<feature type="active site" description="Proton acceptor" evidence="3">
    <location>
        <position position="84"/>
    </location>
</feature>
<keyword evidence="2" id="KW-0456">Lyase</keyword>
<keyword evidence="7" id="KW-1185">Reference proteome</keyword>
<evidence type="ECO:0000259" key="5">
    <source>
        <dbReference type="Pfam" id="PF06094"/>
    </source>
</evidence>
<dbReference type="PANTHER" id="PTHR12935">
    <property type="entry name" value="GAMMA-GLUTAMYLCYCLOTRANSFERASE"/>
    <property type="match status" value="1"/>
</dbReference>
<dbReference type="GO" id="GO:0003839">
    <property type="term" value="F:gamma-glutamylcyclotransferase activity"/>
    <property type="evidence" value="ECO:0007669"/>
    <property type="project" value="UniProtKB-EC"/>
</dbReference>